<protein>
    <submittedName>
        <fullName evidence="1">Uncharacterized protein</fullName>
    </submittedName>
</protein>
<dbReference type="RefSeq" id="WP_007249579.1">
    <property type="nucleotide sequence ID" value="NZ_CP047260.1"/>
</dbReference>
<evidence type="ECO:0000313" key="2">
    <source>
        <dbReference type="Proteomes" id="UP000003811"/>
    </source>
</evidence>
<reference evidence="1 2" key="1">
    <citation type="journal article" date="2011" name="PLoS Pathog.">
        <title>Dynamic evolution of pathogenicity revealed by sequencing and comparative genomics of 19 Pseudomonas syringae isolates.</title>
        <authorList>
            <person name="Baltrus D.A."/>
            <person name="Nishimura M.T."/>
            <person name="Romanchuk A."/>
            <person name="Chang J.H."/>
            <person name="Mukhtar M.S."/>
            <person name="Cherkis K."/>
            <person name="Roach J."/>
            <person name="Grant S.R."/>
            <person name="Jones C.D."/>
            <person name="Dangl J.L."/>
        </authorList>
    </citation>
    <scope>NUCLEOTIDE SEQUENCE [LARGE SCALE GENOMIC DNA]</scope>
    <source>
        <strain evidence="1 2">ES4326</strain>
    </source>
</reference>
<sequence>MVLFLDFDGVLHPDGVYMTPKGPQLLSSGYLFMWAPILEKELVPFPKVKIVLSTSWVRQLDFSRAKKRLPIGLQTRVIGSTWHSSMSKIWADQVWWDQTSRHGQILRYVARANISDWFAIDDDAEGWACTNRDRLLLTNPNEGLITPGLLEELRIKLK</sequence>
<dbReference type="GeneID" id="64465806"/>
<evidence type="ECO:0000313" key="1">
    <source>
        <dbReference type="EMBL" id="QHE97292.1"/>
    </source>
</evidence>
<proteinExistence type="predicted"/>
<accession>A0A8T8C0U0</accession>
<dbReference type="Proteomes" id="UP000003811">
    <property type="component" value="Chromosome"/>
</dbReference>
<dbReference type="AlphaFoldDB" id="A0A8T8C0U0"/>
<gene>
    <name evidence="1" type="ORF">PMA4326_012135</name>
</gene>
<dbReference type="EMBL" id="CP047260">
    <property type="protein sequence ID" value="QHE97292.1"/>
    <property type="molecule type" value="Genomic_DNA"/>
</dbReference>
<name>A0A8T8C0U0_PSEYM</name>
<dbReference type="Pfam" id="PF18143">
    <property type="entry name" value="HAD_SAK_2"/>
    <property type="match status" value="1"/>
</dbReference>
<organism evidence="1 2">
    <name type="scientific">Pseudomonas syringae pv. maculicola str. ES4326</name>
    <dbReference type="NCBI Taxonomy" id="629265"/>
    <lineage>
        <taxon>Bacteria</taxon>
        <taxon>Pseudomonadati</taxon>
        <taxon>Pseudomonadota</taxon>
        <taxon>Gammaproteobacteria</taxon>
        <taxon>Pseudomonadales</taxon>
        <taxon>Pseudomonadaceae</taxon>
        <taxon>Pseudomonas</taxon>
    </lineage>
</organism>